<protein>
    <recommendedName>
        <fullName evidence="2">Pseudouridine synthase RsuA/RluA-like domain-containing protein</fullName>
    </recommendedName>
</protein>
<dbReference type="InterPro" id="IPR050188">
    <property type="entry name" value="RluA_PseudoU_synthase"/>
</dbReference>
<evidence type="ECO:0000259" key="2">
    <source>
        <dbReference type="Pfam" id="PF00849"/>
    </source>
</evidence>
<evidence type="ECO:0000256" key="1">
    <source>
        <dbReference type="ARBA" id="ARBA00010876"/>
    </source>
</evidence>
<evidence type="ECO:0000313" key="3">
    <source>
        <dbReference type="EMBL" id="CAL8073194.1"/>
    </source>
</evidence>
<name>A0ABP1PRZ8_9HEXA</name>
<dbReference type="EMBL" id="CAXLJM020000007">
    <property type="protein sequence ID" value="CAL8073194.1"/>
    <property type="molecule type" value="Genomic_DNA"/>
</dbReference>
<evidence type="ECO:0000313" key="4">
    <source>
        <dbReference type="Proteomes" id="UP001642540"/>
    </source>
</evidence>
<comment type="caution">
    <text evidence="3">The sequence shown here is derived from an EMBL/GenBank/DDBJ whole genome shotgun (WGS) entry which is preliminary data.</text>
</comment>
<dbReference type="PANTHER" id="PTHR21600">
    <property type="entry name" value="MITOCHONDRIAL RNA PSEUDOURIDINE SYNTHASE"/>
    <property type="match status" value="1"/>
</dbReference>
<dbReference type="Gene3D" id="3.30.2350.10">
    <property type="entry name" value="Pseudouridine synthase"/>
    <property type="match status" value="1"/>
</dbReference>
<dbReference type="SUPFAM" id="SSF55120">
    <property type="entry name" value="Pseudouridine synthase"/>
    <property type="match status" value="1"/>
</dbReference>
<keyword evidence="4" id="KW-1185">Reference proteome</keyword>
<gene>
    <name evidence="3" type="ORF">ODALV1_LOCUS2534</name>
</gene>
<feature type="domain" description="Pseudouridine synthase RsuA/RluA-like" evidence="2">
    <location>
        <begin position="49"/>
        <end position="216"/>
    </location>
</feature>
<dbReference type="Proteomes" id="UP001642540">
    <property type="component" value="Unassembled WGS sequence"/>
</dbReference>
<accession>A0ABP1PRZ8</accession>
<dbReference type="InterPro" id="IPR006145">
    <property type="entry name" value="PsdUridine_synth_RsuA/RluA"/>
</dbReference>
<reference evidence="3 4" key="1">
    <citation type="submission" date="2024-08" db="EMBL/GenBank/DDBJ databases">
        <authorList>
            <person name="Cucini C."/>
            <person name="Frati F."/>
        </authorList>
    </citation>
    <scope>NUCLEOTIDE SEQUENCE [LARGE SCALE GENOMIC DNA]</scope>
</reference>
<sequence length="292" mass="33974">MLIAYTMLKLLWKAESSLIYAALRFFRRKLDHDVEKTIDDIEILYNSPHFLVVNKSWDVILNHKDRDRAVTVERQLERLYPDLVNPSLKLGFYFCHRLDYSTSGVLCIAKHKKACSAAVKAFEQRQSQKFYLAIVRGLISEDVLTISEPIGCDTREKFNKVRMATKSSPFCSHACRDAKTTLVVLQRGVCYDYPATKVLMRPVTGRRHQLRLHLNHVGHTIVGDFTYSNRTDVHPYRMFLHAYKLTLPNNIEDLDITTSDPFTSVEIRNRWQPQHTVNTIESAIEYLLKKDR</sequence>
<dbReference type="InterPro" id="IPR020103">
    <property type="entry name" value="PsdUridine_synth_cat_dom_sf"/>
</dbReference>
<dbReference type="CDD" id="cd02869">
    <property type="entry name" value="PseudoU_synth_RluA_like"/>
    <property type="match status" value="1"/>
</dbReference>
<dbReference type="Pfam" id="PF00849">
    <property type="entry name" value="PseudoU_synth_2"/>
    <property type="match status" value="1"/>
</dbReference>
<proteinExistence type="inferred from homology"/>
<comment type="similarity">
    <text evidence="1">Belongs to the pseudouridine synthase RluA family.</text>
</comment>
<organism evidence="3 4">
    <name type="scientific">Orchesella dallaii</name>
    <dbReference type="NCBI Taxonomy" id="48710"/>
    <lineage>
        <taxon>Eukaryota</taxon>
        <taxon>Metazoa</taxon>
        <taxon>Ecdysozoa</taxon>
        <taxon>Arthropoda</taxon>
        <taxon>Hexapoda</taxon>
        <taxon>Collembola</taxon>
        <taxon>Entomobryomorpha</taxon>
        <taxon>Entomobryoidea</taxon>
        <taxon>Orchesellidae</taxon>
        <taxon>Orchesellinae</taxon>
        <taxon>Orchesella</taxon>
    </lineage>
</organism>
<dbReference type="PANTHER" id="PTHR21600:SF87">
    <property type="entry name" value="RNA PSEUDOURIDYLATE SYNTHASE DOMAIN-CONTAINING PROTEIN 1"/>
    <property type="match status" value="1"/>
</dbReference>